<organism evidence="2 3">
    <name type="scientific">Perkinsus chesapeaki</name>
    <name type="common">Clam parasite</name>
    <name type="synonym">Perkinsus andrewsi</name>
    <dbReference type="NCBI Taxonomy" id="330153"/>
    <lineage>
        <taxon>Eukaryota</taxon>
        <taxon>Sar</taxon>
        <taxon>Alveolata</taxon>
        <taxon>Perkinsozoa</taxon>
        <taxon>Perkinsea</taxon>
        <taxon>Perkinsida</taxon>
        <taxon>Perkinsidae</taxon>
        <taxon>Perkinsus</taxon>
    </lineage>
</organism>
<sequence>MPVKEGHTRVVCDICGKEYWKVQCPICGEFFVALHRHINREVCKRNAQKKKAQEARKSEPITPFGEHITPLEELIQTSEEPNEPSKELITPFGKAARDAVALQVDVSSTTASAPVITTPPGESITPPGEGTTPPEESITSPEESITPSGESITPPGEGTTRPEESITPPGESITPPGESITPPGEGTTPPEESITPPGDITPPGESITPLEDPIESLEEPIETTTVAIPTSSSSAPRLDRLVSSIPRATPVGGATITSFGAPSGGPDVDSIVIPIYPRTLLSVHGTFDGWRIGGGAGPIKGVDGTLVCIATEPYVLMAKANQFDNLRFCDGLYNYGMTAVWNDNFGTSVVLGTISVSTRVLVQVLDDIYPPDEYLLLCRYGQKLKIMRELINYYDSLVRVDHRTLSNESSLVKTIYDIGRNFDDTAICLLTTTNPNVKPWNLLSVLGGANSGSLRWSEKVYIPGAVSCETNVVLYPRLVHFLKGVMGTKKYVPLKYQAFRKLVNDTKKLLRKMREAPERWLYGYRLEYSLSIEAKEGVKLSTAYNAVGPRLSLHYHPDVAVCRVDPKEYMSYIQLMLDVADQSGVYSGPNAEPLSKRAKAFAAFMINTLGNTSPHIQSLEREGKFVYYEYLKSFAMTRGKLHNPDPDHLQPDRDECVDMRNNVKWRKPLTKADTPLSVAYSIKRFGPVGKTKCSKSHPSFFSAMREIWDAFSEHWRDRVVLTNGRNDTPESDPFKDIPGGYPEAYGTISRHFQHPSRKRARSKHAFCGRVERGCKFKETTAAKEGKSTAPASAAITAAVNIAAADARRDDEVEDEVEDKGEDEVEEDFGIWICWNGYSARCRACDTPSSVKAAVENE</sequence>
<gene>
    <name evidence="2" type="ORF">FOL47_008712</name>
</gene>
<feature type="compositionally biased region" description="Low complexity" evidence="1">
    <location>
        <begin position="116"/>
        <end position="148"/>
    </location>
</feature>
<feature type="compositionally biased region" description="Low complexity" evidence="1">
    <location>
        <begin position="172"/>
        <end position="198"/>
    </location>
</feature>
<dbReference type="Proteomes" id="UP000591131">
    <property type="component" value="Unassembled WGS sequence"/>
</dbReference>
<evidence type="ECO:0000313" key="2">
    <source>
        <dbReference type="EMBL" id="KAF4656878.1"/>
    </source>
</evidence>
<protein>
    <submittedName>
        <fullName evidence="2">Uncharacterized protein</fullName>
    </submittedName>
</protein>
<accession>A0A7J6LCA0</accession>
<proteinExistence type="predicted"/>
<dbReference type="EMBL" id="JAAPAO010000572">
    <property type="protein sequence ID" value="KAF4656878.1"/>
    <property type="molecule type" value="Genomic_DNA"/>
</dbReference>
<name>A0A7J6LCA0_PERCH</name>
<reference evidence="2 3" key="1">
    <citation type="submission" date="2020-04" db="EMBL/GenBank/DDBJ databases">
        <title>Perkinsus chesapeaki whole genome sequence.</title>
        <authorList>
            <person name="Bogema D.R."/>
        </authorList>
    </citation>
    <scope>NUCLEOTIDE SEQUENCE [LARGE SCALE GENOMIC DNA]</scope>
    <source>
        <strain evidence="2">ATCC PRA-425</strain>
    </source>
</reference>
<comment type="caution">
    <text evidence="2">The sequence shown here is derived from an EMBL/GenBank/DDBJ whole genome shotgun (WGS) entry which is preliminary data.</text>
</comment>
<keyword evidence="3" id="KW-1185">Reference proteome</keyword>
<feature type="region of interest" description="Disordered" evidence="1">
    <location>
        <begin position="45"/>
        <end position="64"/>
    </location>
</feature>
<dbReference type="AlphaFoldDB" id="A0A7J6LCA0"/>
<evidence type="ECO:0000313" key="3">
    <source>
        <dbReference type="Proteomes" id="UP000591131"/>
    </source>
</evidence>
<feature type="region of interest" description="Disordered" evidence="1">
    <location>
        <begin position="108"/>
        <end position="211"/>
    </location>
</feature>
<evidence type="ECO:0000256" key="1">
    <source>
        <dbReference type="SAM" id="MobiDB-lite"/>
    </source>
</evidence>